<evidence type="ECO:0000259" key="9">
    <source>
        <dbReference type="PROSITE" id="PS50977"/>
    </source>
</evidence>
<dbReference type="PANTHER" id="PTHR30055">
    <property type="entry name" value="HTH-TYPE TRANSCRIPTIONAL REGULATOR RUTR"/>
    <property type="match status" value="1"/>
</dbReference>
<comment type="function">
    <text evidence="7">Repressor involved in choline regulation of the bet genes.</text>
</comment>
<keyword evidence="5 7" id="KW-0804">Transcription</keyword>
<dbReference type="Pfam" id="PF00440">
    <property type="entry name" value="TetR_N"/>
    <property type="match status" value="1"/>
</dbReference>
<dbReference type="InterPro" id="IPR017757">
    <property type="entry name" value="Tscrpt_rep_BetI"/>
</dbReference>
<dbReference type="SUPFAM" id="SSF46689">
    <property type="entry name" value="Homeodomain-like"/>
    <property type="match status" value="1"/>
</dbReference>
<accession>A0A1G6H2N2</accession>
<evidence type="ECO:0000256" key="1">
    <source>
        <dbReference type="ARBA" id="ARBA00004719"/>
    </source>
</evidence>
<protein>
    <recommendedName>
        <fullName evidence="7">HTH-type transcriptional regulator BetI</fullName>
    </recommendedName>
</protein>
<dbReference type="PANTHER" id="PTHR30055:SF234">
    <property type="entry name" value="HTH-TYPE TRANSCRIPTIONAL REGULATOR BETI"/>
    <property type="match status" value="1"/>
</dbReference>
<dbReference type="SUPFAM" id="SSF48498">
    <property type="entry name" value="Tetracyclin repressor-like, C-terminal domain"/>
    <property type="match status" value="1"/>
</dbReference>
<dbReference type="GO" id="GO:0045892">
    <property type="term" value="P:negative regulation of DNA-templated transcription"/>
    <property type="evidence" value="ECO:0007669"/>
    <property type="project" value="UniProtKB-UniRule"/>
</dbReference>
<organism evidence="10 11">
    <name type="scientific">Acinetobacter marinus</name>
    <dbReference type="NCBI Taxonomy" id="281375"/>
    <lineage>
        <taxon>Bacteria</taxon>
        <taxon>Pseudomonadati</taxon>
        <taxon>Pseudomonadota</taxon>
        <taxon>Gammaproteobacteria</taxon>
        <taxon>Moraxellales</taxon>
        <taxon>Moraxellaceae</taxon>
        <taxon>Acinetobacter</taxon>
    </lineage>
</organism>
<dbReference type="Gene3D" id="1.10.357.10">
    <property type="entry name" value="Tetracycline Repressor, domain 2"/>
    <property type="match status" value="1"/>
</dbReference>
<dbReference type="PRINTS" id="PR00455">
    <property type="entry name" value="HTHTETR"/>
</dbReference>
<dbReference type="CDD" id="cd00093">
    <property type="entry name" value="HTH_XRE"/>
    <property type="match status" value="1"/>
</dbReference>
<dbReference type="GO" id="GO:0003700">
    <property type="term" value="F:DNA-binding transcription factor activity"/>
    <property type="evidence" value="ECO:0007669"/>
    <property type="project" value="UniProtKB-UniRule"/>
</dbReference>
<evidence type="ECO:0000256" key="4">
    <source>
        <dbReference type="ARBA" id="ARBA00023125"/>
    </source>
</evidence>
<dbReference type="GO" id="GO:0019285">
    <property type="term" value="P:glycine betaine biosynthetic process from choline"/>
    <property type="evidence" value="ECO:0007669"/>
    <property type="project" value="UniProtKB-UniRule"/>
</dbReference>
<evidence type="ECO:0000256" key="3">
    <source>
        <dbReference type="ARBA" id="ARBA00023015"/>
    </source>
</evidence>
<keyword evidence="11" id="KW-1185">Reference proteome</keyword>
<dbReference type="InterPro" id="IPR039538">
    <property type="entry name" value="BetI_C"/>
</dbReference>
<dbReference type="AlphaFoldDB" id="A0A1G6H2N2"/>
<evidence type="ECO:0000313" key="11">
    <source>
        <dbReference type="Proteomes" id="UP000242317"/>
    </source>
</evidence>
<evidence type="ECO:0000313" key="10">
    <source>
        <dbReference type="EMBL" id="SDB87676.1"/>
    </source>
</evidence>
<dbReference type="NCBIfam" id="TIGR03384">
    <property type="entry name" value="betaine_BetI"/>
    <property type="match status" value="1"/>
</dbReference>
<dbReference type="InterPro" id="IPR050109">
    <property type="entry name" value="HTH-type_TetR-like_transc_reg"/>
</dbReference>
<dbReference type="GO" id="GO:0000976">
    <property type="term" value="F:transcription cis-regulatory region binding"/>
    <property type="evidence" value="ECO:0007669"/>
    <property type="project" value="TreeGrafter"/>
</dbReference>
<evidence type="ECO:0000256" key="5">
    <source>
        <dbReference type="ARBA" id="ARBA00023163"/>
    </source>
</evidence>
<dbReference type="InterPro" id="IPR001647">
    <property type="entry name" value="HTH_TetR"/>
</dbReference>
<feature type="DNA-binding region" description="H-T-H motif" evidence="7 8">
    <location>
        <begin position="31"/>
        <end position="50"/>
    </location>
</feature>
<dbReference type="RefSeq" id="WP_092615751.1">
    <property type="nucleotide sequence ID" value="NZ_FMYK01000001.1"/>
</dbReference>
<dbReference type="NCBIfam" id="NF001978">
    <property type="entry name" value="PRK00767.1"/>
    <property type="match status" value="1"/>
</dbReference>
<proteinExistence type="inferred from homology"/>
<dbReference type="InterPro" id="IPR036271">
    <property type="entry name" value="Tet_transcr_reg_TetR-rel_C_sf"/>
</dbReference>
<comment type="function">
    <text evidence="6">Repressor involved in the biosynthesis of the osmoprotectant glycine betaine. It represses transcription of the choline transporter BetT and the genes of BetAB involved in the synthesis of glycine betaine.</text>
</comment>
<sequence>MPKVGMQPIRRQQLIDATLSAVSELGFADASLSQIAKRAGVSTGIISHYFQDKHGLIEATMRYLLKELGREIAEALAHAEHTPEARLTAIICGNFSASQVSKAAMNTWLAFWANSFYQPDLHRLQQMNHRRLHSNLKHEFLKVLDEKHAEQSALGLAALIDGFWLRGTLLQSEFDLDEVLNVCQSYIQCQLQSQTVP</sequence>
<dbReference type="InterPro" id="IPR009057">
    <property type="entry name" value="Homeodomain-like_sf"/>
</dbReference>
<keyword evidence="4 7" id="KW-0238">DNA-binding</keyword>
<dbReference type="UniPathway" id="UPA00529"/>
<evidence type="ECO:0000256" key="2">
    <source>
        <dbReference type="ARBA" id="ARBA00022491"/>
    </source>
</evidence>
<gene>
    <name evidence="7" type="primary">betI</name>
    <name evidence="10" type="ORF">SAMN05421749_101620</name>
</gene>
<feature type="domain" description="HTH tetR-type" evidence="9">
    <location>
        <begin position="8"/>
        <end position="68"/>
    </location>
</feature>
<evidence type="ECO:0000256" key="8">
    <source>
        <dbReference type="PROSITE-ProRule" id="PRU00335"/>
    </source>
</evidence>
<dbReference type="InterPro" id="IPR001387">
    <property type="entry name" value="Cro/C1-type_HTH"/>
</dbReference>
<dbReference type="Pfam" id="PF13977">
    <property type="entry name" value="TetR_C_6"/>
    <property type="match status" value="1"/>
</dbReference>
<dbReference type="Proteomes" id="UP000242317">
    <property type="component" value="Unassembled WGS sequence"/>
</dbReference>
<name>A0A1G6H2N2_9GAMM</name>
<dbReference type="OrthoDB" id="7618612at2"/>
<keyword evidence="3 7" id="KW-0805">Transcription regulation</keyword>
<evidence type="ECO:0000256" key="7">
    <source>
        <dbReference type="HAMAP-Rule" id="MF_00768"/>
    </source>
</evidence>
<comment type="pathway">
    <text evidence="1 7">Amine and polyamine biosynthesis; betaine biosynthesis via choline pathway [regulation].</text>
</comment>
<evidence type="ECO:0000256" key="6">
    <source>
        <dbReference type="ARBA" id="ARBA00024936"/>
    </source>
</evidence>
<dbReference type="EMBL" id="FMYK01000001">
    <property type="protein sequence ID" value="SDB87676.1"/>
    <property type="molecule type" value="Genomic_DNA"/>
</dbReference>
<reference evidence="11" key="1">
    <citation type="submission" date="2016-09" db="EMBL/GenBank/DDBJ databases">
        <authorList>
            <person name="Varghese N."/>
            <person name="Submissions S."/>
        </authorList>
    </citation>
    <scope>NUCLEOTIDE SEQUENCE [LARGE SCALE GENOMIC DNA]</scope>
    <source>
        <strain evidence="11">ANC 3699</strain>
    </source>
</reference>
<dbReference type="HAMAP" id="MF_00768">
    <property type="entry name" value="HTH_type_BetI"/>
    <property type="match status" value="1"/>
</dbReference>
<dbReference type="PROSITE" id="PS50977">
    <property type="entry name" value="HTH_TETR_2"/>
    <property type="match status" value="1"/>
</dbReference>
<keyword evidence="2 7" id="KW-0678">Repressor</keyword>
<dbReference type="PROSITE" id="PS01081">
    <property type="entry name" value="HTH_TETR_1"/>
    <property type="match status" value="1"/>
</dbReference>
<dbReference type="InterPro" id="IPR023772">
    <property type="entry name" value="DNA-bd_HTH_TetR-type_CS"/>
</dbReference>